<dbReference type="CDD" id="cd07136">
    <property type="entry name" value="ALDH_YwdH-P39616"/>
    <property type="match status" value="1"/>
</dbReference>
<dbReference type="Pfam" id="PF00171">
    <property type="entry name" value="Aldedh"/>
    <property type="match status" value="1"/>
</dbReference>
<evidence type="ECO:0000256" key="2">
    <source>
        <dbReference type="ARBA" id="ARBA00023002"/>
    </source>
</evidence>
<name>A0A9D1PTE8_9SPIO</name>
<dbReference type="GO" id="GO:0006081">
    <property type="term" value="P:aldehyde metabolic process"/>
    <property type="evidence" value="ECO:0007669"/>
    <property type="project" value="InterPro"/>
</dbReference>
<sequence>MNPQEVLRKQTEFFNSGKTRNVSFRIAMLKKLFSALKENEEMILDALNKDLSKGRVEAYSTELGIVYSELRYHMHHVRKWAKRKRVRTALLHFPSKSYVIKEPVGNTLIMSPWNYPVQLTLVPLIGAISAGCTAVIKPSRYSENVSKALSQVLSVFDESYIALFEGGREMNSTLLALKWDYIFFTGSPNVGKIVAKTAGESLTPYTLELGGKSPVIIDESADIEKACSRIAFGKLINAGQTCIAPDYFLVHKSKVKEFMTTLPCYIEKFYSVSPLDNPDYPKIINRHHYDRVKGLIDASSVVYGGKYDDEKMKISPTILYPVREDEPVMMEEIFGPVIPVLEYEDLSEAIDMIRNRPRPLALYIFSKKKKTIKRVHSSVIFGGGCVNDVIMHIVSHTLAFGGIGNSGSGAYHGKHSYDTFTHEKSILKHSLFPDITLRNPPYGRLKEKIIRIMLH</sequence>
<dbReference type="FunFam" id="3.40.309.10:FF:000003">
    <property type="entry name" value="Aldehyde dehydrogenase"/>
    <property type="match status" value="1"/>
</dbReference>
<dbReference type="InterPro" id="IPR016161">
    <property type="entry name" value="Ald_DH/histidinol_DH"/>
</dbReference>
<dbReference type="EMBL" id="DXHU01000004">
    <property type="protein sequence ID" value="HIV98272.1"/>
    <property type="molecule type" value="Genomic_DNA"/>
</dbReference>
<dbReference type="PANTHER" id="PTHR43570:SF16">
    <property type="entry name" value="ALDEHYDE DEHYDROGENASE TYPE III, ISOFORM Q"/>
    <property type="match status" value="1"/>
</dbReference>
<evidence type="ECO:0000313" key="10">
    <source>
        <dbReference type="Proteomes" id="UP000823936"/>
    </source>
</evidence>
<keyword evidence="3" id="KW-0520">NAD</keyword>
<feature type="active site" evidence="5 6">
    <location>
        <position position="208"/>
    </location>
</feature>
<dbReference type="PROSITE" id="PS00070">
    <property type="entry name" value="ALDEHYDE_DEHYDR_CYS"/>
    <property type="match status" value="1"/>
</dbReference>
<dbReference type="PIRSF" id="PIRSF036492">
    <property type="entry name" value="ALDH"/>
    <property type="match status" value="1"/>
</dbReference>
<organism evidence="9 10">
    <name type="scientific">Candidatus Ornithospirochaeta avicola</name>
    <dbReference type="NCBI Taxonomy" id="2840896"/>
    <lineage>
        <taxon>Bacteria</taxon>
        <taxon>Pseudomonadati</taxon>
        <taxon>Spirochaetota</taxon>
        <taxon>Spirochaetia</taxon>
        <taxon>Spirochaetales</taxon>
        <taxon>Spirochaetaceae</taxon>
        <taxon>Spirochaetaceae incertae sedis</taxon>
        <taxon>Candidatus Ornithospirochaeta</taxon>
    </lineage>
</organism>
<feature type="active site" evidence="5">
    <location>
        <position position="242"/>
    </location>
</feature>
<evidence type="ECO:0000256" key="7">
    <source>
        <dbReference type="RuleBase" id="RU003345"/>
    </source>
</evidence>
<reference evidence="9" key="2">
    <citation type="submission" date="2021-04" db="EMBL/GenBank/DDBJ databases">
        <authorList>
            <person name="Gilroy R."/>
        </authorList>
    </citation>
    <scope>NUCLEOTIDE SEQUENCE</scope>
    <source>
        <strain evidence="9">Gambia11-129</strain>
    </source>
</reference>
<dbReference type="InterPro" id="IPR016162">
    <property type="entry name" value="Ald_DH_N"/>
</dbReference>
<dbReference type="AlphaFoldDB" id="A0A9D1PTE8"/>
<evidence type="ECO:0000313" key="9">
    <source>
        <dbReference type="EMBL" id="HIV98272.1"/>
    </source>
</evidence>
<reference evidence="9" key="1">
    <citation type="journal article" date="2021" name="PeerJ">
        <title>Extensive microbial diversity within the chicken gut microbiome revealed by metagenomics and culture.</title>
        <authorList>
            <person name="Gilroy R."/>
            <person name="Ravi A."/>
            <person name="Getino M."/>
            <person name="Pursley I."/>
            <person name="Horton D.L."/>
            <person name="Alikhan N.F."/>
            <person name="Baker D."/>
            <person name="Gharbi K."/>
            <person name="Hall N."/>
            <person name="Watson M."/>
            <person name="Adriaenssens E.M."/>
            <person name="Foster-Nyarko E."/>
            <person name="Jarju S."/>
            <person name="Secka A."/>
            <person name="Antonio M."/>
            <person name="Oren A."/>
            <person name="Chaudhuri R.R."/>
            <person name="La Ragione R."/>
            <person name="Hildebrand F."/>
            <person name="Pallen M.J."/>
        </authorList>
    </citation>
    <scope>NUCLEOTIDE SEQUENCE</scope>
    <source>
        <strain evidence="9">Gambia11-129</strain>
    </source>
</reference>
<dbReference type="FunFam" id="3.40.605.10:FF:000004">
    <property type="entry name" value="Aldehyde dehydrogenase"/>
    <property type="match status" value="1"/>
</dbReference>
<gene>
    <name evidence="9" type="ORF">IAB12_00625</name>
</gene>
<evidence type="ECO:0000256" key="3">
    <source>
        <dbReference type="ARBA" id="ARBA00023027"/>
    </source>
</evidence>
<dbReference type="PANTHER" id="PTHR43570">
    <property type="entry name" value="ALDEHYDE DEHYDROGENASE"/>
    <property type="match status" value="1"/>
</dbReference>
<dbReference type="GO" id="GO:0005737">
    <property type="term" value="C:cytoplasm"/>
    <property type="evidence" value="ECO:0007669"/>
    <property type="project" value="TreeGrafter"/>
</dbReference>
<evidence type="ECO:0000256" key="1">
    <source>
        <dbReference type="ARBA" id="ARBA00009986"/>
    </source>
</evidence>
<dbReference type="InterPro" id="IPR016163">
    <property type="entry name" value="Ald_DH_C"/>
</dbReference>
<evidence type="ECO:0000256" key="4">
    <source>
        <dbReference type="PIRNR" id="PIRNR036492"/>
    </source>
</evidence>
<accession>A0A9D1PTE8</accession>
<comment type="similarity">
    <text evidence="1 4 7">Belongs to the aldehyde dehydrogenase family.</text>
</comment>
<evidence type="ECO:0000256" key="6">
    <source>
        <dbReference type="PROSITE-ProRule" id="PRU10007"/>
    </source>
</evidence>
<evidence type="ECO:0000256" key="5">
    <source>
        <dbReference type="PIRSR" id="PIRSR036492-1"/>
    </source>
</evidence>
<dbReference type="Gene3D" id="3.40.605.10">
    <property type="entry name" value="Aldehyde Dehydrogenase, Chain A, domain 1"/>
    <property type="match status" value="1"/>
</dbReference>
<keyword evidence="2 4" id="KW-0560">Oxidoreductase</keyword>
<protein>
    <recommendedName>
        <fullName evidence="4">Aldehyde dehydrogenase</fullName>
    </recommendedName>
</protein>
<feature type="domain" description="Aldehyde dehydrogenase" evidence="8">
    <location>
        <begin position="18"/>
        <end position="426"/>
    </location>
</feature>
<dbReference type="InterPro" id="IPR016160">
    <property type="entry name" value="Ald_DH_CS_CYS"/>
</dbReference>
<proteinExistence type="inferred from homology"/>
<dbReference type="InterPro" id="IPR015590">
    <property type="entry name" value="Aldehyde_DH_dom"/>
</dbReference>
<dbReference type="GO" id="GO:0004029">
    <property type="term" value="F:aldehyde dehydrogenase (NAD+) activity"/>
    <property type="evidence" value="ECO:0007669"/>
    <property type="project" value="TreeGrafter"/>
</dbReference>
<dbReference type="PROSITE" id="PS00687">
    <property type="entry name" value="ALDEHYDE_DEHYDR_GLU"/>
    <property type="match status" value="1"/>
</dbReference>
<dbReference type="InterPro" id="IPR029510">
    <property type="entry name" value="Ald_DH_CS_GLU"/>
</dbReference>
<dbReference type="Proteomes" id="UP000823936">
    <property type="component" value="Unassembled WGS sequence"/>
</dbReference>
<dbReference type="InterPro" id="IPR012394">
    <property type="entry name" value="Aldehyde_DH_NAD(P)"/>
</dbReference>
<dbReference type="Gene3D" id="3.40.309.10">
    <property type="entry name" value="Aldehyde Dehydrogenase, Chain A, domain 2"/>
    <property type="match status" value="1"/>
</dbReference>
<dbReference type="SUPFAM" id="SSF53720">
    <property type="entry name" value="ALDH-like"/>
    <property type="match status" value="1"/>
</dbReference>
<comment type="caution">
    <text evidence="9">The sequence shown here is derived from an EMBL/GenBank/DDBJ whole genome shotgun (WGS) entry which is preliminary data.</text>
</comment>
<evidence type="ECO:0000259" key="8">
    <source>
        <dbReference type="Pfam" id="PF00171"/>
    </source>
</evidence>